<evidence type="ECO:0000313" key="1">
    <source>
        <dbReference type="EMBL" id="SNR99494.1"/>
    </source>
</evidence>
<reference evidence="1 2" key="1">
    <citation type="submission" date="2017-06" db="EMBL/GenBank/DDBJ databases">
        <authorList>
            <person name="Kim H.J."/>
            <person name="Triplett B.A."/>
        </authorList>
    </citation>
    <scope>NUCLEOTIDE SEQUENCE [LARGE SCALE GENOMIC DNA]</scope>
    <source>
        <strain evidence="1 2">DSM 45207</strain>
    </source>
</reference>
<dbReference type="AlphaFoldDB" id="A0A239AWS4"/>
<evidence type="ECO:0000313" key="2">
    <source>
        <dbReference type="Proteomes" id="UP000198348"/>
    </source>
</evidence>
<protein>
    <recommendedName>
        <fullName evidence="3">DUF1152 domain-containing protein</fullName>
    </recommendedName>
</protein>
<dbReference type="InterPro" id="IPR010581">
    <property type="entry name" value="DUF1152"/>
</dbReference>
<accession>A0A239AWS4</accession>
<evidence type="ECO:0008006" key="3">
    <source>
        <dbReference type="Google" id="ProtNLM"/>
    </source>
</evidence>
<proteinExistence type="predicted"/>
<dbReference type="EMBL" id="FZNW01000063">
    <property type="protein sequence ID" value="SNR99494.1"/>
    <property type="molecule type" value="Genomic_DNA"/>
</dbReference>
<sequence>MSRVLVVAAGGGGDAITASALVAASPEDDGVAVMSYSWDRLMIDPTPGPRTRHDFTGLTELASGVMQVRPASQLTTPGISTLVQLAEDLPLPLLLLDPVDGATGIGEQVHAAAEYFDCDSLMLVDVGGDALARGDEPGLRSPIADFLALAACARTGLPVQLLITGLGLDGELETSEMNSRLDELSGTEVAKLDGDAVAEILHLFEWHPSEANGLLAAAASGTRGVVETRDGSGTITVTSASTRVHRVDAAKAIASSPASRLLDTTSLDDVEDAIRELRGTSEIDYERDKARRLATGNAEAPTVESLRAIDDYVSEAANRGIDYLTIRRAAELVNAMNTRTLQQLRQLLREERAGQYVPPLYRTGSE</sequence>
<name>A0A239AWS4_9PSEU</name>
<organism evidence="1 2">
    <name type="scientific">Haloechinothrix alba</name>
    <dbReference type="NCBI Taxonomy" id="664784"/>
    <lineage>
        <taxon>Bacteria</taxon>
        <taxon>Bacillati</taxon>
        <taxon>Actinomycetota</taxon>
        <taxon>Actinomycetes</taxon>
        <taxon>Pseudonocardiales</taxon>
        <taxon>Pseudonocardiaceae</taxon>
        <taxon>Haloechinothrix</taxon>
    </lineage>
</organism>
<dbReference type="Pfam" id="PF06626">
    <property type="entry name" value="DUF1152"/>
    <property type="match status" value="1"/>
</dbReference>
<gene>
    <name evidence="1" type="ORF">SAMN06265360_1632</name>
</gene>
<dbReference type="Proteomes" id="UP000198348">
    <property type="component" value="Unassembled WGS sequence"/>
</dbReference>
<keyword evidence="2" id="KW-1185">Reference proteome</keyword>